<dbReference type="InterPro" id="IPR013094">
    <property type="entry name" value="AB_hydrolase_3"/>
</dbReference>
<dbReference type="Gene3D" id="3.40.50.1820">
    <property type="entry name" value="alpha/beta hydrolase"/>
    <property type="match status" value="1"/>
</dbReference>
<dbReference type="Proteomes" id="UP000277326">
    <property type="component" value="Unassembled WGS sequence"/>
</dbReference>
<reference evidence="4" key="3">
    <citation type="submission" date="2018-10" db="EMBL/GenBank/DDBJ databases">
        <authorList>
            <person name="Whitman W."/>
            <person name="Huntemann M."/>
            <person name="Clum A."/>
            <person name="Pillay M."/>
            <person name="Palaniappan K."/>
            <person name="Varghese N."/>
            <person name="Mikhailova N."/>
            <person name="Stamatis D."/>
            <person name="Reddy T."/>
            <person name="Daum C."/>
            <person name="Shapiro N."/>
            <person name="Ivanova N."/>
            <person name="Kyrpides N."/>
            <person name="Woyke T."/>
        </authorList>
    </citation>
    <scope>NUCLEOTIDE SEQUENCE</scope>
    <source>
        <strain evidence="4">CGMCC 1.10124</strain>
    </source>
</reference>
<evidence type="ECO:0000313" key="4">
    <source>
        <dbReference type="EMBL" id="RMB18153.1"/>
    </source>
</evidence>
<evidence type="ECO:0000259" key="2">
    <source>
        <dbReference type="Pfam" id="PF07859"/>
    </source>
</evidence>
<evidence type="ECO:0000256" key="1">
    <source>
        <dbReference type="ARBA" id="ARBA00022801"/>
    </source>
</evidence>
<proteinExistence type="predicted"/>
<dbReference type="OrthoDB" id="33195at2157"/>
<dbReference type="GeneID" id="38472391"/>
<dbReference type="SUPFAM" id="SSF53474">
    <property type="entry name" value="alpha/beta-Hydrolases"/>
    <property type="match status" value="1"/>
</dbReference>
<evidence type="ECO:0000313" key="6">
    <source>
        <dbReference type="Proteomes" id="UP000282007"/>
    </source>
</evidence>
<reference evidence="3 6" key="2">
    <citation type="submission" date="2018-07" db="EMBL/GenBank/DDBJ databases">
        <title>Genome sequences of Haloplanus aerogenes JCM 16430T.</title>
        <authorList>
            <person name="Kim Y.B."/>
            <person name="Roh S.W."/>
        </authorList>
    </citation>
    <scope>NUCLEOTIDE SEQUENCE [LARGE SCALE GENOMIC DNA]</scope>
    <source>
        <strain evidence="3 6">JCM 16430</strain>
    </source>
</reference>
<dbReference type="AlphaFoldDB" id="A0A3M0DRX4"/>
<name>A0A3M0DRX4_9EURY</name>
<feature type="domain" description="Alpha/beta hydrolase fold-3" evidence="2">
    <location>
        <begin position="79"/>
        <end position="279"/>
    </location>
</feature>
<dbReference type="EMBL" id="REFS01000003">
    <property type="protein sequence ID" value="RMB18153.1"/>
    <property type="molecule type" value="Genomic_DNA"/>
</dbReference>
<protein>
    <submittedName>
        <fullName evidence="4">Acetyl esterase</fullName>
    </submittedName>
    <submittedName>
        <fullName evidence="3">Alpha/beta hydrolase</fullName>
    </submittedName>
</protein>
<keyword evidence="1 3" id="KW-0378">Hydrolase</keyword>
<dbReference type="PANTHER" id="PTHR48081:SF8">
    <property type="entry name" value="ALPHA_BETA HYDROLASE FOLD-3 DOMAIN-CONTAINING PROTEIN-RELATED"/>
    <property type="match status" value="1"/>
</dbReference>
<dbReference type="GO" id="GO:0016787">
    <property type="term" value="F:hydrolase activity"/>
    <property type="evidence" value="ECO:0007669"/>
    <property type="project" value="UniProtKB-KW"/>
</dbReference>
<dbReference type="InterPro" id="IPR050300">
    <property type="entry name" value="GDXG_lipolytic_enzyme"/>
</dbReference>
<accession>A0A3M0DRX4</accession>
<organism evidence="4 5">
    <name type="scientific">Haloplanus aerogenes</name>
    <dbReference type="NCBI Taxonomy" id="660522"/>
    <lineage>
        <taxon>Archaea</taxon>
        <taxon>Methanobacteriati</taxon>
        <taxon>Methanobacteriota</taxon>
        <taxon>Stenosarchaea group</taxon>
        <taxon>Halobacteria</taxon>
        <taxon>Halobacteriales</taxon>
        <taxon>Haloferacaceae</taxon>
        <taxon>Haloplanus</taxon>
    </lineage>
</organism>
<dbReference type="PANTHER" id="PTHR48081">
    <property type="entry name" value="AB HYDROLASE SUPERFAMILY PROTEIN C4A8.06C"/>
    <property type="match status" value="1"/>
</dbReference>
<dbReference type="EMBL" id="CP034145">
    <property type="protein sequence ID" value="AZH26382.1"/>
    <property type="molecule type" value="Genomic_DNA"/>
</dbReference>
<reference evidence="4 5" key="1">
    <citation type="journal article" date="2015" name="Stand. Genomic Sci.">
        <title>Genomic Encyclopedia of Bacterial and Archaeal Type Strains, Phase III: the genomes of soil and plant-associated and newly described type strains.</title>
        <authorList>
            <person name="Whitman W.B."/>
            <person name="Woyke T."/>
            <person name="Klenk H.P."/>
            <person name="Zhou Y."/>
            <person name="Lilburn T.G."/>
            <person name="Beck B.J."/>
            <person name="De Vos P."/>
            <person name="Vandamme P."/>
            <person name="Eisen J.A."/>
            <person name="Garrity G."/>
            <person name="Hugenholtz P."/>
            <person name="Kyrpides N.C."/>
        </authorList>
    </citation>
    <scope>NUCLEOTIDE SEQUENCE [LARGE SCALE GENOMIC DNA]</scope>
    <source>
        <strain evidence="4 5">CGMCC 1.10124</strain>
    </source>
</reference>
<dbReference type="RefSeq" id="WP_121920256.1">
    <property type="nucleotide sequence ID" value="NZ_CP034145.1"/>
</dbReference>
<dbReference type="InterPro" id="IPR029058">
    <property type="entry name" value="AB_hydrolase_fold"/>
</dbReference>
<evidence type="ECO:0000313" key="5">
    <source>
        <dbReference type="Proteomes" id="UP000277326"/>
    </source>
</evidence>
<keyword evidence="6" id="KW-1185">Reference proteome</keyword>
<dbReference type="Pfam" id="PF07859">
    <property type="entry name" value="Abhydrolase_3"/>
    <property type="match status" value="1"/>
</dbReference>
<evidence type="ECO:0000313" key="3">
    <source>
        <dbReference type="EMBL" id="AZH26382.1"/>
    </source>
</evidence>
<dbReference type="KEGG" id="haer:DU502_13855"/>
<dbReference type="Proteomes" id="UP000282007">
    <property type="component" value="Chromosome"/>
</dbReference>
<sequence>MAELDPQVEAYLHDLSAEGIPPLYTLGVSEARETYRRLCVVDGATETGVETTDRRVPGPAGPIPIRTYDPSDAVGPVVAFFHGGGWMLGGLDTHDALCRALGAAAESVVVAVDYRRAPEHRFPAPLADCYAATEWIDAEVADDGLVLVGDSAGGNLAAGVSLLAARRGGPTVDRQVLAYPVTNHAFDTNSYTENAQGYFLTRKDMERFWNAYLRSDADGRHPHASPLRTETPSAFPPTTVLTCGFDPLRDEGRAYADRLDAAGVPTTHRSYDDVIHGFLTMLDDPDLDRARDAIDDIAADVRQ</sequence>
<gene>
    <name evidence="4" type="ORF">ATH50_1603</name>
    <name evidence="3" type="ORF">DU502_13855</name>
</gene>